<protein>
    <submittedName>
        <fullName evidence="2">Uncharacterized protein</fullName>
    </submittedName>
</protein>
<proteinExistence type="predicted"/>
<name>A0A0B7G297_THACB</name>
<keyword evidence="3" id="KW-1185">Reference proteome</keyword>
<evidence type="ECO:0000313" key="3">
    <source>
        <dbReference type="Proteomes" id="UP000059188"/>
    </source>
</evidence>
<evidence type="ECO:0000313" key="2">
    <source>
        <dbReference type="EMBL" id="CEL64075.1"/>
    </source>
</evidence>
<reference evidence="2 3" key="1">
    <citation type="submission" date="2014-11" db="EMBL/GenBank/DDBJ databases">
        <authorList>
            <person name="Wibberg Daniel"/>
        </authorList>
    </citation>
    <scope>NUCLEOTIDE SEQUENCE [LARGE SCALE GENOMIC DNA]</scope>
    <source>
        <strain evidence="2">Rhizoctonia solani AG1-IB 7/3/14</strain>
    </source>
</reference>
<feature type="compositionally biased region" description="Basic residues" evidence="1">
    <location>
        <begin position="11"/>
        <end position="20"/>
    </location>
</feature>
<feature type="compositionally biased region" description="Pro residues" evidence="1">
    <location>
        <begin position="231"/>
        <end position="241"/>
    </location>
</feature>
<accession>A0A0B7G297</accession>
<organism evidence="2 3">
    <name type="scientific">Thanatephorus cucumeris (strain AG1-IB / isolate 7/3/14)</name>
    <name type="common">Lettuce bottom rot fungus</name>
    <name type="synonym">Rhizoctonia solani</name>
    <dbReference type="NCBI Taxonomy" id="1108050"/>
    <lineage>
        <taxon>Eukaryota</taxon>
        <taxon>Fungi</taxon>
        <taxon>Dikarya</taxon>
        <taxon>Basidiomycota</taxon>
        <taxon>Agaricomycotina</taxon>
        <taxon>Agaricomycetes</taxon>
        <taxon>Cantharellales</taxon>
        <taxon>Ceratobasidiaceae</taxon>
        <taxon>Rhizoctonia</taxon>
        <taxon>Rhizoctonia solani AG-1</taxon>
    </lineage>
</organism>
<sequence length="379" mass="41438">MHSTPRIPRSQSKKKGKLKRNSTLPYSRSIPPPGTSSHAQASQDWTWQEKIDYFRSLPPVLCPASPPPVFSPLETVEEARYQSRQRIERMARRLEKLPFYQARHVIHMVSADLKGPFGSGSKYWGAYTPETNAIPEEDLIAIGTPVQAPPRNIFPRPAAPHIETKDHLRSNAATAPSPSLAVPTEPSTTATEPSTPVTPPSATIAPIELLPSKASAGRPMAPIDYDNPSPAGSPTPAPSLPPSRMGSQRPSLTPAPGSQRAFLSNLTQASRASSTCSRRTRSRPSGGLKILPSSSQPALDQMMSQDRPESRAQSPWVRPNQRNVNGTAPIMNRSGPVPLTRPTPAPFSRREPVESYNSEFSVERHIEEISPFMGTDYED</sequence>
<feature type="compositionally biased region" description="Low complexity" evidence="1">
    <location>
        <begin position="181"/>
        <end position="207"/>
    </location>
</feature>
<feature type="region of interest" description="Disordered" evidence="1">
    <location>
        <begin position="1"/>
        <end position="43"/>
    </location>
</feature>
<dbReference type="Proteomes" id="UP000059188">
    <property type="component" value="Unassembled WGS sequence"/>
</dbReference>
<feature type="compositionally biased region" description="Polar residues" evidence="1">
    <location>
        <begin position="292"/>
        <end position="304"/>
    </location>
</feature>
<dbReference type="AlphaFoldDB" id="A0A0B7G297"/>
<dbReference type="OrthoDB" id="3237422at2759"/>
<feature type="region of interest" description="Disordered" evidence="1">
    <location>
        <begin position="167"/>
        <end position="360"/>
    </location>
</feature>
<dbReference type="EMBL" id="LN679198">
    <property type="protein sequence ID" value="CEL64075.1"/>
    <property type="molecule type" value="Genomic_DNA"/>
</dbReference>
<evidence type="ECO:0000256" key="1">
    <source>
        <dbReference type="SAM" id="MobiDB-lite"/>
    </source>
</evidence>
<gene>
    <name evidence="2" type="ORF">RSOLAG1IB_11059</name>
</gene>